<dbReference type="Gene3D" id="3.30.1540.20">
    <property type="entry name" value="MutL, C-terminal domain, dimerisation subdomain"/>
    <property type="match status" value="1"/>
</dbReference>
<proteinExistence type="predicted"/>
<name>C5LDX1_PERM5</name>
<dbReference type="GeneID" id="9050673"/>
<dbReference type="InterPro" id="IPR038973">
    <property type="entry name" value="MutL/Mlh/Pms-like"/>
</dbReference>
<dbReference type="SUPFAM" id="SSF118116">
    <property type="entry name" value="DNA mismatch repair protein MutL"/>
    <property type="match status" value="1"/>
</dbReference>
<dbReference type="Gene3D" id="3.30.1370.100">
    <property type="entry name" value="MutL, C-terminal domain, regulatory subdomain"/>
    <property type="match status" value="1"/>
</dbReference>
<reference evidence="3 4" key="1">
    <citation type="submission" date="2008-07" db="EMBL/GenBank/DDBJ databases">
        <authorList>
            <person name="El-Sayed N."/>
            <person name="Caler E."/>
            <person name="Inman J."/>
            <person name="Amedeo P."/>
            <person name="Hass B."/>
            <person name="Wortman J."/>
        </authorList>
    </citation>
    <scope>NUCLEOTIDE SEQUENCE [LARGE SCALE GENOMIC DNA]</scope>
    <source>
        <strain evidence="4">ATCC 50983 / TXsc</strain>
    </source>
</reference>
<dbReference type="Pfam" id="PF08676">
    <property type="entry name" value="MutL_C"/>
    <property type="match status" value="1"/>
</dbReference>
<dbReference type="GO" id="GO:0005524">
    <property type="term" value="F:ATP binding"/>
    <property type="evidence" value="ECO:0007669"/>
    <property type="project" value="InterPro"/>
</dbReference>
<dbReference type="RefSeq" id="XP_002773319.1">
    <property type="nucleotide sequence ID" value="XM_002773273.1"/>
</dbReference>
<feature type="domain" description="MutL C-terminal dimerisation" evidence="2">
    <location>
        <begin position="232"/>
        <end position="366"/>
    </location>
</feature>
<dbReference type="OrthoDB" id="442233at2759"/>
<feature type="compositionally biased region" description="Basic residues" evidence="1">
    <location>
        <begin position="1"/>
        <end position="11"/>
    </location>
</feature>
<dbReference type="GO" id="GO:0140664">
    <property type="term" value="F:ATP-dependent DNA damage sensor activity"/>
    <property type="evidence" value="ECO:0007669"/>
    <property type="project" value="InterPro"/>
</dbReference>
<dbReference type="InterPro" id="IPR037198">
    <property type="entry name" value="MutL_C_sf"/>
</dbReference>
<sequence length="423" mass="45826">MSRNRHHHHGKNPSIGNREKGETGGGGSADCRKIPTPVRLRAEKPLLSKPRVACSVARTPEVESMEGATVATRKTAYDVPTTTHTKGSKSVAEEIIDVTRAVTDSKQWALGEAAIADGNNASTVASTIDLKPSGVQRSLAPSQLTGYTEPSLSRASSVVFNTTKRSRTPSLCISGTARKIMRTCEGRLKQSSDVYKQRASIVGESMAKVHLKLDPQHITINFNRNMFKSLTDVRQVDRKFIIGRFGGTLLAIDQHAAGERVGLERLMSSAGILETQPTTGTLLVLKPTDASLLHAREAELEEHGWRFAIIGARAVVTGVPKIRIGTLTASPYDLLPWANELPFPAKLHYMYSTTACHQAVKFGDSMSPSEVSALVSSLGICELPFQCAHGRPTVYPICSVPDSNNRPFPDPLLSMLVMDPLLL</sequence>
<dbReference type="Proteomes" id="UP000007800">
    <property type="component" value="Unassembled WGS sequence"/>
</dbReference>
<feature type="region of interest" description="Disordered" evidence="1">
    <location>
        <begin position="1"/>
        <end position="35"/>
    </location>
</feature>
<evidence type="ECO:0000313" key="4">
    <source>
        <dbReference type="Proteomes" id="UP000007800"/>
    </source>
</evidence>
<dbReference type="GO" id="GO:0032300">
    <property type="term" value="C:mismatch repair complex"/>
    <property type="evidence" value="ECO:0007669"/>
    <property type="project" value="InterPro"/>
</dbReference>
<dbReference type="SMART" id="SM00853">
    <property type="entry name" value="MutL_C"/>
    <property type="match status" value="1"/>
</dbReference>
<dbReference type="InterPro" id="IPR014790">
    <property type="entry name" value="MutL_C"/>
</dbReference>
<dbReference type="AlphaFoldDB" id="C5LDX1"/>
<evidence type="ECO:0000313" key="3">
    <source>
        <dbReference type="EMBL" id="EER05135.1"/>
    </source>
</evidence>
<organism evidence="4">
    <name type="scientific">Perkinsus marinus (strain ATCC 50983 / TXsc)</name>
    <dbReference type="NCBI Taxonomy" id="423536"/>
    <lineage>
        <taxon>Eukaryota</taxon>
        <taxon>Sar</taxon>
        <taxon>Alveolata</taxon>
        <taxon>Perkinsozoa</taxon>
        <taxon>Perkinsea</taxon>
        <taxon>Perkinsida</taxon>
        <taxon>Perkinsidae</taxon>
        <taxon>Perkinsus</taxon>
    </lineage>
</organism>
<dbReference type="PANTHER" id="PTHR10073:SF47">
    <property type="entry name" value="DNA MISMATCH REPAIR PROTEIN MLH3"/>
    <property type="match status" value="1"/>
</dbReference>
<dbReference type="InParanoid" id="C5LDX1"/>
<dbReference type="EMBL" id="GG681070">
    <property type="protein sequence ID" value="EER05135.1"/>
    <property type="molecule type" value="Genomic_DNA"/>
</dbReference>
<dbReference type="GO" id="GO:0006298">
    <property type="term" value="P:mismatch repair"/>
    <property type="evidence" value="ECO:0007669"/>
    <property type="project" value="InterPro"/>
</dbReference>
<protein>
    <submittedName>
        <fullName evidence="3">DNA mismatch repair protein pms1, putative</fullName>
    </submittedName>
</protein>
<dbReference type="GO" id="GO:0016887">
    <property type="term" value="F:ATP hydrolysis activity"/>
    <property type="evidence" value="ECO:0007669"/>
    <property type="project" value="InterPro"/>
</dbReference>
<evidence type="ECO:0000256" key="1">
    <source>
        <dbReference type="SAM" id="MobiDB-lite"/>
    </source>
</evidence>
<accession>C5LDX1</accession>
<dbReference type="PANTHER" id="PTHR10073">
    <property type="entry name" value="DNA MISMATCH REPAIR PROTEIN MLH, PMS, MUTL"/>
    <property type="match status" value="1"/>
</dbReference>
<keyword evidence="4" id="KW-1185">Reference proteome</keyword>
<evidence type="ECO:0000259" key="2">
    <source>
        <dbReference type="SMART" id="SM00853"/>
    </source>
</evidence>
<dbReference type="InterPro" id="IPR042121">
    <property type="entry name" value="MutL_C_regsub"/>
</dbReference>
<gene>
    <name evidence="3" type="ORF">Pmar_PMAR026569</name>
</gene>
<dbReference type="InterPro" id="IPR042120">
    <property type="entry name" value="MutL_C_dimsub"/>
</dbReference>